<evidence type="ECO:0000313" key="4">
    <source>
        <dbReference type="EMBL" id="GLR17007.1"/>
    </source>
</evidence>
<dbReference type="InterPro" id="IPR025295">
    <property type="entry name" value="eCIS_core_dom"/>
</dbReference>
<dbReference type="EMBL" id="BSOH01000007">
    <property type="protein sequence ID" value="GLR17007.1"/>
    <property type="molecule type" value="Genomic_DNA"/>
</dbReference>
<feature type="transmembrane region" description="Helical" evidence="2">
    <location>
        <begin position="1130"/>
        <end position="1153"/>
    </location>
</feature>
<feature type="region of interest" description="Disordered" evidence="1">
    <location>
        <begin position="37"/>
        <end position="92"/>
    </location>
</feature>
<feature type="transmembrane region" description="Helical" evidence="2">
    <location>
        <begin position="1042"/>
        <end position="1064"/>
    </location>
</feature>
<keyword evidence="2" id="KW-1133">Transmembrane helix</keyword>
<proteinExistence type="predicted"/>
<name>A0AA37WEB3_9BACT</name>
<feature type="domain" description="eCIS core" evidence="3">
    <location>
        <begin position="629"/>
        <end position="694"/>
    </location>
</feature>
<feature type="compositionally biased region" description="Basic and acidic residues" evidence="1">
    <location>
        <begin position="350"/>
        <end position="359"/>
    </location>
</feature>
<feature type="compositionally biased region" description="Low complexity" evidence="1">
    <location>
        <begin position="327"/>
        <end position="348"/>
    </location>
</feature>
<keyword evidence="5" id="KW-1185">Reference proteome</keyword>
<gene>
    <name evidence="4" type="ORF">GCM10007940_16220</name>
</gene>
<keyword evidence="2" id="KW-0812">Transmembrane</keyword>
<feature type="compositionally biased region" description="Low complexity" evidence="1">
    <location>
        <begin position="60"/>
        <end position="73"/>
    </location>
</feature>
<feature type="compositionally biased region" description="Polar residues" evidence="1">
    <location>
        <begin position="149"/>
        <end position="159"/>
    </location>
</feature>
<keyword evidence="2" id="KW-0472">Membrane</keyword>
<evidence type="ECO:0000313" key="5">
    <source>
        <dbReference type="Proteomes" id="UP001156666"/>
    </source>
</evidence>
<protein>
    <recommendedName>
        <fullName evidence="3">eCIS core domain-containing protein</fullName>
    </recommendedName>
</protein>
<feature type="region of interest" description="Disordered" evidence="1">
    <location>
        <begin position="149"/>
        <end position="171"/>
    </location>
</feature>
<evidence type="ECO:0000259" key="3">
    <source>
        <dbReference type="Pfam" id="PF13699"/>
    </source>
</evidence>
<dbReference type="Proteomes" id="UP001156666">
    <property type="component" value="Unassembled WGS sequence"/>
</dbReference>
<reference evidence="4" key="1">
    <citation type="journal article" date="2014" name="Int. J. Syst. Evol. Microbiol.">
        <title>Complete genome sequence of Corynebacterium casei LMG S-19264T (=DSM 44701T), isolated from a smear-ripened cheese.</title>
        <authorList>
            <consortium name="US DOE Joint Genome Institute (JGI-PGF)"/>
            <person name="Walter F."/>
            <person name="Albersmeier A."/>
            <person name="Kalinowski J."/>
            <person name="Ruckert C."/>
        </authorList>
    </citation>
    <scope>NUCLEOTIDE SEQUENCE</scope>
    <source>
        <strain evidence="4">NBRC 108769</strain>
    </source>
</reference>
<evidence type="ECO:0000256" key="1">
    <source>
        <dbReference type="SAM" id="MobiDB-lite"/>
    </source>
</evidence>
<feature type="transmembrane region" description="Helical" evidence="2">
    <location>
        <begin position="1101"/>
        <end position="1124"/>
    </location>
</feature>
<feature type="region of interest" description="Disordered" evidence="1">
    <location>
        <begin position="316"/>
        <end position="360"/>
    </location>
</feature>
<sequence length="1281" mass="140577">MEKTSDRDVLSSLQSNANSVSFEAANVALNPPALQLKAENSEKEENTVEQQVQPFQFAAEGSGPPSDDSSGSEGNDEPFTPNNTGLPTQLKSGIESLSGYSLDDVNVHYNSDKPAQLKAHAYAQGTDIHLASGQEKHLPHEAWHVVQQKQGRVQPTTQKKGIGVNDDSSLEKEADVMGAKASESKTKYSARSLTHTNLKTSNSLSQLKIIQKQDWDLTEFNSKQDQKKSKFNSFVKGASDKIGGKAAKKFGSVSSKIQQLKDGLETQDLRLIVNSLESLLNQFNTGSPPYIYISQRLGEFSDDPEQALANMIEHHKVKASTAPPPSSAASSSSSTSSNPTSESKSTTTVDKGKDVKEEINTGESWEADKINEMRSYIISAKDAYQNGQYEEAHSLLSSQDYAANFGFNIIGISQSGRNYIWYNSLQELINKSMSKVMKAMAFENKIKLPFVIPMNMQEDDENRKSQFYEIPELAKLIIPVYLEEWMHMFQRRLREHHKLGSLSSRKSFWSENTATFQDLTKSDYKDAQSADIAMNYNEIDILSQFHDWGFPVFELGTIKEPGNNYYKGREQFWNWLSTDNKEDEGEMEGEHYHTTSTEDDSASEIIQEKSINAPGTPPFQLKEKNNTGLPTQLKSGIESLSGYSLDDVHVHYNSDKPAQLKAHAYAQGTDIHLASGQEKHLPHEAWHVVQQKQGRVKPTAQLKAYNINDDSGLEKEADVMGAKAMQMKTIKETTQSQKTFQNKNVSQLKTIQLKSESVSITGVTHLVKLDEGRTSLFEGEYSTVLKSGDLVTIDTSKKLKSRRGPNQEDDSLRDEDRDGEHIYKYFKAEKVNGKVLEDDDMYLRDETFLKSDSENNYNAAHDTLTEKLSDYKNLKVKVKEIINKISSNIFISNAEEDQGDLQAEVDKAGPAINDIKGKLDETDPKTSDEIDSSTSSIIDLLKNIAENLEKYAYSAKNTGDTGLGMNIINIAQETHALFVKEQSARSVPTGIEHSTGKDLAGDILGAEDVYQTTVGLAGGIVGAPGVLATGSVAASVTTGVSYFLGPVGILFGAIGVFLGIKAIYRGYKSEKALANLLPTLETEKIKTIARFAKEKKRKKKLGGAITAIAGGAAIAGGILGIVALSITTLGIGAAILGIGAALIGLGIVIGKIVQHFKKRAAWRHKMADAVKGAVGQGETGAFPQHLMDLGAAAIAAKDNDADEGAANKALEDACVEMAESRRELLSQEAVHFYFDGNPKEKYEALLVIEALNITKEKIERIEKRKGRKGAVSLVSKKMKSW</sequence>
<feature type="domain" description="eCIS core" evidence="3">
    <location>
        <begin position="86"/>
        <end position="151"/>
    </location>
</feature>
<feature type="compositionally biased region" description="Polar residues" evidence="1">
    <location>
        <begin position="80"/>
        <end position="91"/>
    </location>
</feature>
<reference evidence="4" key="2">
    <citation type="submission" date="2023-01" db="EMBL/GenBank/DDBJ databases">
        <title>Draft genome sequence of Portibacter lacus strain NBRC 108769.</title>
        <authorList>
            <person name="Sun Q."/>
            <person name="Mori K."/>
        </authorList>
    </citation>
    <scope>NUCLEOTIDE SEQUENCE</scope>
    <source>
        <strain evidence="4">NBRC 108769</strain>
    </source>
</reference>
<comment type="caution">
    <text evidence="4">The sequence shown here is derived from an EMBL/GenBank/DDBJ whole genome shotgun (WGS) entry which is preliminary data.</text>
</comment>
<accession>A0AA37WEB3</accession>
<evidence type="ECO:0000256" key="2">
    <source>
        <dbReference type="SAM" id="Phobius"/>
    </source>
</evidence>
<dbReference type="Pfam" id="PF13699">
    <property type="entry name" value="eCIS_core"/>
    <property type="match status" value="2"/>
</dbReference>
<organism evidence="4 5">
    <name type="scientific">Portibacter lacus</name>
    <dbReference type="NCBI Taxonomy" id="1099794"/>
    <lineage>
        <taxon>Bacteria</taxon>
        <taxon>Pseudomonadati</taxon>
        <taxon>Bacteroidota</taxon>
        <taxon>Saprospiria</taxon>
        <taxon>Saprospirales</taxon>
        <taxon>Haliscomenobacteraceae</taxon>
        <taxon>Portibacter</taxon>
    </lineage>
</organism>
<dbReference type="RefSeq" id="WP_235290814.1">
    <property type="nucleotide sequence ID" value="NZ_BSOH01000007.1"/>
</dbReference>